<dbReference type="PANTHER" id="PTHR46796">
    <property type="entry name" value="HTH-TYPE TRANSCRIPTIONAL ACTIVATOR RHAS-RELATED"/>
    <property type="match status" value="1"/>
</dbReference>
<gene>
    <name evidence="5" type="ORF">ACFQZV_12775</name>
</gene>
<keyword evidence="6" id="KW-1185">Reference proteome</keyword>
<keyword evidence="3" id="KW-0804">Transcription</keyword>
<organism evidence="5 6">
    <name type="scientific">Microbacterium koreense</name>
    <dbReference type="NCBI Taxonomy" id="323761"/>
    <lineage>
        <taxon>Bacteria</taxon>
        <taxon>Bacillati</taxon>
        <taxon>Actinomycetota</taxon>
        <taxon>Actinomycetes</taxon>
        <taxon>Micrococcales</taxon>
        <taxon>Microbacteriaceae</taxon>
        <taxon>Microbacterium</taxon>
    </lineage>
</organism>
<evidence type="ECO:0000256" key="3">
    <source>
        <dbReference type="ARBA" id="ARBA00023163"/>
    </source>
</evidence>
<evidence type="ECO:0000313" key="5">
    <source>
        <dbReference type="EMBL" id="MFD0782169.1"/>
    </source>
</evidence>
<dbReference type="PRINTS" id="PR00032">
    <property type="entry name" value="HTHARAC"/>
</dbReference>
<dbReference type="PROSITE" id="PS00041">
    <property type="entry name" value="HTH_ARAC_FAMILY_1"/>
    <property type="match status" value="1"/>
</dbReference>
<accession>A0ABW2ZUR2</accession>
<dbReference type="PANTHER" id="PTHR46796:SF6">
    <property type="entry name" value="ARAC SUBFAMILY"/>
    <property type="match status" value="1"/>
</dbReference>
<reference evidence="6" key="1">
    <citation type="journal article" date="2019" name="Int. J. Syst. Evol. Microbiol.">
        <title>The Global Catalogue of Microorganisms (GCM) 10K type strain sequencing project: providing services to taxonomists for standard genome sequencing and annotation.</title>
        <authorList>
            <consortium name="The Broad Institute Genomics Platform"/>
            <consortium name="The Broad Institute Genome Sequencing Center for Infectious Disease"/>
            <person name="Wu L."/>
            <person name="Ma J."/>
        </authorList>
    </citation>
    <scope>NUCLEOTIDE SEQUENCE [LARGE SCALE GENOMIC DNA]</scope>
    <source>
        <strain evidence="6">CCUG 50754</strain>
    </source>
</reference>
<dbReference type="EMBL" id="JBHTIM010000001">
    <property type="protein sequence ID" value="MFD0782169.1"/>
    <property type="molecule type" value="Genomic_DNA"/>
</dbReference>
<proteinExistence type="predicted"/>
<dbReference type="Gene3D" id="1.10.10.60">
    <property type="entry name" value="Homeodomain-like"/>
    <property type="match status" value="1"/>
</dbReference>
<evidence type="ECO:0000256" key="2">
    <source>
        <dbReference type="ARBA" id="ARBA00023125"/>
    </source>
</evidence>
<dbReference type="InterPro" id="IPR018062">
    <property type="entry name" value="HTH_AraC-typ_CS"/>
</dbReference>
<dbReference type="Pfam" id="PF12833">
    <property type="entry name" value="HTH_18"/>
    <property type="match status" value="1"/>
</dbReference>
<dbReference type="SMART" id="SM00342">
    <property type="entry name" value="HTH_ARAC"/>
    <property type="match status" value="1"/>
</dbReference>
<dbReference type="RefSeq" id="WP_378753879.1">
    <property type="nucleotide sequence ID" value="NZ_JBHSSV010000022.1"/>
</dbReference>
<feature type="domain" description="HTH araC/xylS-type" evidence="4">
    <location>
        <begin position="228"/>
        <end position="326"/>
    </location>
</feature>
<dbReference type="InterPro" id="IPR018060">
    <property type="entry name" value="HTH_AraC"/>
</dbReference>
<evidence type="ECO:0000313" key="6">
    <source>
        <dbReference type="Proteomes" id="UP001597042"/>
    </source>
</evidence>
<evidence type="ECO:0000256" key="1">
    <source>
        <dbReference type="ARBA" id="ARBA00023015"/>
    </source>
</evidence>
<dbReference type="InterPro" id="IPR035418">
    <property type="entry name" value="AraC-bd_2"/>
</dbReference>
<dbReference type="SUPFAM" id="SSF46689">
    <property type="entry name" value="Homeodomain-like"/>
    <property type="match status" value="1"/>
</dbReference>
<dbReference type="InterPro" id="IPR020449">
    <property type="entry name" value="Tscrpt_reg_AraC-type_HTH"/>
</dbReference>
<name>A0ABW2ZUR2_9MICO</name>
<dbReference type="InterPro" id="IPR009057">
    <property type="entry name" value="Homeodomain-like_sf"/>
</dbReference>
<evidence type="ECO:0000259" key="4">
    <source>
        <dbReference type="PROSITE" id="PS01124"/>
    </source>
</evidence>
<sequence>MPDSLLAPASGNRSVLDLHAVSPKDRFDAWAAAIDGSFVPLQAVGPDSDSRESFMGGLVSQPLGASSVSTVTGTAVDVHRGAREIAASDPGYIKLGFQLRGYSVVMQDGRDAALAPGDFALYDTTRPYVVASEDAFRMFVVMFPLTSLHVERDVLSDFTARRFSGRTGVGAIASRFLAEMARQLDADELPSALPLSDAVLDLVAAAIADRTEGTGGLSEDAHRRALRTRIESYITARLADPDLSVSSIAARHHISVRYMQKLFEEQHTTVRGWIRHRRLEASRRDLASSSIPVAAVGIRWGFADAAAFARAFRQEFGMPPSHYRASVRGVSAG</sequence>
<comment type="caution">
    <text evidence="5">The sequence shown here is derived from an EMBL/GenBank/DDBJ whole genome shotgun (WGS) entry which is preliminary data.</text>
</comment>
<dbReference type="PROSITE" id="PS01124">
    <property type="entry name" value="HTH_ARAC_FAMILY_2"/>
    <property type="match status" value="1"/>
</dbReference>
<dbReference type="Pfam" id="PF14525">
    <property type="entry name" value="AraC_binding_2"/>
    <property type="match status" value="1"/>
</dbReference>
<keyword evidence="2" id="KW-0238">DNA-binding</keyword>
<dbReference type="Proteomes" id="UP001597042">
    <property type="component" value="Unassembled WGS sequence"/>
</dbReference>
<protein>
    <submittedName>
        <fullName evidence="5">Helix-turn-helix domain-containing protein</fullName>
    </submittedName>
</protein>
<keyword evidence="1" id="KW-0805">Transcription regulation</keyword>
<dbReference type="InterPro" id="IPR050204">
    <property type="entry name" value="AraC_XylS_family_regulators"/>
</dbReference>